<evidence type="ECO:0000313" key="3">
    <source>
        <dbReference type="Proteomes" id="UP000053352"/>
    </source>
</evidence>
<dbReference type="NCBIfam" id="TIGR03730">
    <property type="entry name" value="tungstate_WtpA"/>
    <property type="match status" value="1"/>
</dbReference>
<reference evidence="2 3" key="1">
    <citation type="submission" date="2015-11" db="EMBL/GenBank/DDBJ databases">
        <title>Genome sequence of Pyrodictium occultum PL-19, a marine hyperthermophilic archaeon isolated from Volcano, Italy.</title>
        <authorList>
            <person name="Utturkar S."/>
            <person name="Huber H."/>
            <person name="Leptihn S."/>
            <person name="Brown S."/>
            <person name="Stetter K.O."/>
            <person name="Podar M."/>
        </authorList>
    </citation>
    <scope>NUCLEOTIDE SEQUENCE [LARGE SCALE GENOMIC DNA]</scope>
    <source>
        <strain evidence="2 3">PL-19</strain>
    </source>
</reference>
<organism evidence="2 3">
    <name type="scientific">Pyrodictium occultum</name>
    <dbReference type="NCBI Taxonomy" id="2309"/>
    <lineage>
        <taxon>Archaea</taxon>
        <taxon>Thermoproteota</taxon>
        <taxon>Thermoprotei</taxon>
        <taxon>Desulfurococcales</taxon>
        <taxon>Pyrodictiaceae</taxon>
        <taxon>Pyrodictium</taxon>
    </lineage>
</organism>
<name>A0A0V8RVM7_PYROC</name>
<comment type="similarity">
    <text evidence="1">Belongs to the bacterial solute-binding protein 1 family. WtpA subfamily.</text>
</comment>
<dbReference type="GO" id="GO:0030973">
    <property type="term" value="F:molybdate ion binding"/>
    <property type="evidence" value="ECO:0007669"/>
    <property type="project" value="TreeGrafter"/>
</dbReference>
<gene>
    <name evidence="2" type="ORF">CF15_04840</name>
</gene>
<dbReference type="GO" id="GO:0015689">
    <property type="term" value="P:molybdate ion transport"/>
    <property type="evidence" value="ECO:0007669"/>
    <property type="project" value="TreeGrafter"/>
</dbReference>
<dbReference type="PANTHER" id="PTHR30632">
    <property type="entry name" value="MOLYBDATE-BINDING PERIPLASMIC PROTEIN"/>
    <property type="match status" value="1"/>
</dbReference>
<dbReference type="AlphaFoldDB" id="A0A0V8RVM7"/>
<dbReference type="InterPro" id="IPR050682">
    <property type="entry name" value="ModA/WtpA"/>
</dbReference>
<dbReference type="InterPro" id="IPR022498">
    <property type="entry name" value="ABC_trnspt_W-bd_WtpA"/>
</dbReference>
<dbReference type="Pfam" id="PF13531">
    <property type="entry name" value="SBP_bac_11"/>
    <property type="match status" value="1"/>
</dbReference>
<dbReference type="Proteomes" id="UP000053352">
    <property type="component" value="Unassembled WGS sequence"/>
</dbReference>
<comment type="caution">
    <text evidence="2">The sequence shown here is derived from an EMBL/GenBank/DDBJ whole genome shotgun (WGS) entry which is preliminary data.</text>
</comment>
<dbReference type="Gene3D" id="3.40.190.10">
    <property type="entry name" value="Periplasmic binding protein-like II"/>
    <property type="match status" value="2"/>
</dbReference>
<dbReference type="NCBIfam" id="NF003196">
    <property type="entry name" value="PRK04168.1"/>
    <property type="match status" value="1"/>
</dbReference>
<dbReference type="GO" id="GO:1901359">
    <property type="term" value="F:tungstate binding"/>
    <property type="evidence" value="ECO:0007669"/>
    <property type="project" value="InterPro"/>
</dbReference>
<evidence type="ECO:0000256" key="1">
    <source>
        <dbReference type="ARBA" id="ARBA00009438"/>
    </source>
</evidence>
<dbReference type="CDD" id="cd13540">
    <property type="entry name" value="PBP2_ModA_WtpA"/>
    <property type="match status" value="1"/>
</dbReference>
<dbReference type="STRING" id="2309.CF15_04840"/>
<sequence>MMLAAALAAIVLAAAVALLSLRMGAGSGGELVVFTAGSLRIPLEKVAEEYKRLHGTDVIIEASGSVEAIRKVTDLGRKADIIAVADYRLIPRFLVPRYASWYIAFASNELVLVYTNHSKYHELLEKHPEEWYEILSRSDVKWGFSDPNKDPCGYRAVGAIGLASLYYHNASILGLLTNNTNIEVRRMENGTLELVVPADLEVRSGSNLVVRPKSVDLIALLEAGELDYAFEYRSVAVQHHLHYLRLPRAINLGDPRESSFYSRVVVRILSGTDKETAVAMAPIVYGITVLDDAPHHEEAVRFLRLLLGPYGRKVFEEAGQPFLEKPLAYGRVPEELRSLVSLQGQEG</sequence>
<keyword evidence="3" id="KW-1185">Reference proteome</keyword>
<accession>A0A0V8RVM7</accession>
<dbReference type="PANTHER" id="PTHR30632:SF16">
    <property type="entry name" value="MOLYBDATE_TUNGSTATE-BINDING PROTEIN WTPA"/>
    <property type="match status" value="1"/>
</dbReference>
<protein>
    <submittedName>
        <fullName evidence="2">ABC transporter substrate-binding protein</fullName>
    </submittedName>
</protein>
<proteinExistence type="inferred from homology"/>
<dbReference type="SUPFAM" id="SSF53850">
    <property type="entry name" value="Periplasmic binding protein-like II"/>
    <property type="match status" value="1"/>
</dbReference>
<dbReference type="EMBL" id="LNTB01000001">
    <property type="protein sequence ID" value="KSW12100.1"/>
    <property type="molecule type" value="Genomic_DNA"/>
</dbReference>
<evidence type="ECO:0000313" key="2">
    <source>
        <dbReference type="EMBL" id="KSW12100.1"/>
    </source>
</evidence>